<gene>
    <name evidence="4" type="ORF">NCTC11413_01837</name>
</gene>
<dbReference type="Pfam" id="PF05598">
    <property type="entry name" value="DUF772"/>
    <property type="match status" value="1"/>
</dbReference>
<feature type="region of interest" description="Disordered" evidence="1">
    <location>
        <begin position="193"/>
        <end position="214"/>
    </location>
</feature>
<dbReference type="Pfam" id="PF13751">
    <property type="entry name" value="DDE_Tnp_1_6"/>
    <property type="match status" value="1"/>
</dbReference>
<organism evidence="4 5">
    <name type="scientific">Gallibacterium anatis</name>
    <dbReference type="NCBI Taxonomy" id="750"/>
    <lineage>
        <taxon>Bacteria</taxon>
        <taxon>Pseudomonadati</taxon>
        <taxon>Pseudomonadota</taxon>
        <taxon>Gammaproteobacteria</taxon>
        <taxon>Pasteurellales</taxon>
        <taxon>Pasteurellaceae</taxon>
        <taxon>Gallibacterium</taxon>
    </lineage>
</organism>
<dbReference type="InterPro" id="IPR025668">
    <property type="entry name" value="Tnp_DDE_dom"/>
</dbReference>
<reference evidence="4 5" key="1">
    <citation type="submission" date="2018-06" db="EMBL/GenBank/DDBJ databases">
        <authorList>
            <consortium name="Pathogen Informatics"/>
            <person name="Doyle S."/>
        </authorList>
    </citation>
    <scope>NUCLEOTIDE SEQUENCE [LARGE SCALE GENOMIC DNA]</scope>
    <source>
        <strain evidence="4 5">NCTC11413</strain>
    </source>
</reference>
<feature type="domain" description="Transposase DDE" evidence="3">
    <location>
        <begin position="324"/>
        <end position="442"/>
    </location>
</feature>
<dbReference type="NCBIfam" id="NF033551">
    <property type="entry name" value="transpos_IS1182"/>
    <property type="match status" value="1"/>
</dbReference>
<feature type="compositionally biased region" description="Basic and acidic residues" evidence="1">
    <location>
        <begin position="193"/>
        <end position="202"/>
    </location>
</feature>
<name>A0A377H8C1_9PAST</name>
<evidence type="ECO:0000313" key="5">
    <source>
        <dbReference type="Proteomes" id="UP000254232"/>
    </source>
</evidence>
<protein>
    <submittedName>
        <fullName evidence="4">Transposase domain (DUF772)</fullName>
    </submittedName>
</protein>
<dbReference type="InterPro" id="IPR047629">
    <property type="entry name" value="IS1182_transpos"/>
</dbReference>
<dbReference type="InterPro" id="IPR008490">
    <property type="entry name" value="Transposase_InsH_N"/>
</dbReference>
<sequence>MLKNTPSLQYEIEMISLEQLVPKDHLVRKVAKAIDFDFIRDEVAHLYCHDNGRPAVDPVRLFKIMLLGYLFGIKSERQLVKEIEVNVAYRWFLGMSLTEKVIDASTLSQNRLRRFNGTDVFERIFTHIVWQAMEKGLVGGKYLFTDSTHLKASANKNKKHNEKREVRVSHYIAMLNEDVAKVREAKGKKPLKASEKAVEVKDTNVSNTDPESGYMHRDNKPKGFFYLDHRTVDGQCGIILDTFATAGNVNDSQPYIARLDATTERFRFKPKAVGLDAGYFTAPIAESLARRNIIGVFGYRRPTKGKNRIRKSAFRYNAETDSYTCPAGQSLIYSTTTREGYHTYKSNPTYCQTCPLRSQCTQNQKAERLITRHLYQDAVDNANAVRVSRQGRKLYQRRAETVERSFADAKQHHGHRYARYRGLSKVQMQCFLAAMAQNIKKIALVVWAILSYLWRQFYLFEAWVKQSAKMTACPVIWKEKQEKSDKVKKQTHFYQMILERWVCQQSEKPFNFFLIKSSFIAV</sequence>
<dbReference type="Proteomes" id="UP000254232">
    <property type="component" value="Unassembled WGS sequence"/>
</dbReference>
<dbReference type="AlphaFoldDB" id="A0A377H8C1"/>
<dbReference type="EMBL" id="UGGZ01000001">
    <property type="protein sequence ID" value="STO38699.1"/>
    <property type="molecule type" value="Genomic_DNA"/>
</dbReference>
<dbReference type="PANTHER" id="PTHR33408:SF2">
    <property type="entry name" value="TRANSPOSASE DDE DOMAIN-CONTAINING PROTEIN"/>
    <property type="match status" value="1"/>
</dbReference>
<evidence type="ECO:0000256" key="1">
    <source>
        <dbReference type="SAM" id="MobiDB-lite"/>
    </source>
</evidence>
<evidence type="ECO:0000313" key="4">
    <source>
        <dbReference type="EMBL" id="STO38699.1"/>
    </source>
</evidence>
<accession>A0A377H8C1</accession>
<evidence type="ECO:0000259" key="3">
    <source>
        <dbReference type="Pfam" id="PF13751"/>
    </source>
</evidence>
<dbReference type="PANTHER" id="PTHR33408">
    <property type="entry name" value="TRANSPOSASE"/>
    <property type="match status" value="1"/>
</dbReference>
<feature type="domain" description="Transposase InsH N-terminal" evidence="2">
    <location>
        <begin position="16"/>
        <end position="111"/>
    </location>
</feature>
<evidence type="ECO:0000259" key="2">
    <source>
        <dbReference type="Pfam" id="PF05598"/>
    </source>
</evidence>
<proteinExistence type="predicted"/>